<reference evidence="2 3" key="1">
    <citation type="journal article" date="1998" name="Science">
        <title>Genome sequence of the nematode C. elegans: a platform for investigating biology.</title>
        <authorList>
            <consortium name="The C. elegans sequencing consortium"/>
            <person name="Sulson J.E."/>
            <person name="Waterston R."/>
        </authorList>
    </citation>
    <scope>NUCLEOTIDE SEQUENCE [LARGE SCALE GENOMIC DNA]</scope>
    <source>
        <strain evidence="2 3">Bristol N2</strain>
    </source>
</reference>
<protein>
    <submittedName>
        <fullName evidence="2">BTB domain-containing protein</fullName>
    </submittedName>
</protein>
<dbReference type="PROSITE" id="PS50097">
    <property type="entry name" value="BTB"/>
    <property type="match status" value="1"/>
</dbReference>
<feature type="domain" description="BTB" evidence="1">
    <location>
        <begin position="145"/>
        <end position="204"/>
    </location>
</feature>
<dbReference type="SUPFAM" id="SSF49599">
    <property type="entry name" value="TRAF domain-like"/>
    <property type="match status" value="1"/>
</dbReference>
<dbReference type="KEGG" id="cel:CELE_F52C6.10"/>
<dbReference type="InterPro" id="IPR011333">
    <property type="entry name" value="SKP1/BTB/POZ_sf"/>
</dbReference>
<dbReference type="InterPro" id="IPR008974">
    <property type="entry name" value="TRAF-like"/>
</dbReference>
<dbReference type="GeneID" id="186092"/>
<sequence>MVAPGKKFTLRHIFKNVTKWKTGEIFYSPDEEHFNVPWQMCIHRENGNMCVILCCLKVEEDRVPWKINFEYQLKIVNISGMSIVKAGNKICTEKRRFVRRQFISRNTLKSGYLVDDIITVEATVKITKVSKKQLRSFDKSNKKFSDVILAIEDEKFYVLKKFLASHSTYFKTLLLGKFEEAERQEVKLQDIDSTDFQNLMEVLYGESAIDDGTIKGILELADMYDMPFPIRKCEEFLIDSSEKSIKEKLKIAKQYKMENLKNSCLSKVNTVRDIKAAMTGDPTEMDLSVLAALLGKSLALH</sequence>
<dbReference type="UCSC" id="F52C6.10">
    <property type="organism name" value="c. elegans"/>
</dbReference>
<dbReference type="Pfam" id="PF00651">
    <property type="entry name" value="BTB"/>
    <property type="match status" value="1"/>
</dbReference>
<dbReference type="AlphaFoldDB" id="O44817"/>
<dbReference type="CTD" id="186092"/>
<dbReference type="HOGENOM" id="CLU_051249_1_0_1"/>
<dbReference type="SUPFAM" id="SSF54695">
    <property type="entry name" value="POZ domain"/>
    <property type="match status" value="1"/>
</dbReference>
<dbReference type="InterPro" id="IPR000210">
    <property type="entry name" value="BTB/POZ_dom"/>
</dbReference>
<evidence type="ECO:0000313" key="3">
    <source>
        <dbReference type="Proteomes" id="UP000001940"/>
    </source>
</evidence>
<dbReference type="EMBL" id="BX284602">
    <property type="protein sequence ID" value="CCD67521.1"/>
    <property type="molecule type" value="Genomic_DNA"/>
</dbReference>
<dbReference type="RefSeq" id="NP_494124.1">
    <property type="nucleotide sequence ID" value="NM_061723.3"/>
</dbReference>
<dbReference type="SMART" id="SM00061">
    <property type="entry name" value="MATH"/>
    <property type="match status" value="1"/>
</dbReference>
<dbReference type="Pfam" id="PF00917">
    <property type="entry name" value="MATH"/>
    <property type="match status" value="1"/>
</dbReference>
<evidence type="ECO:0000259" key="1">
    <source>
        <dbReference type="PROSITE" id="PS50097"/>
    </source>
</evidence>
<keyword evidence="3" id="KW-1185">Reference proteome</keyword>
<dbReference type="SMART" id="SM00225">
    <property type="entry name" value="BTB"/>
    <property type="match status" value="1"/>
</dbReference>
<dbReference type="eggNOG" id="ENOG502RXUT">
    <property type="taxonomic scope" value="Eukaryota"/>
</dbReference>
<dbReference type="WormBase" id="F52C6.10">
    <property type="protein sequence ID" value="CE10820"/>
    <property type="gene ID" value="WBGene00018667"/>
    <property type="gene designation" value="bath-7"/>
</dbReference>
<gene>
    <name evidence="2 4" type="primary">bath-7</name>
    <name evidence="2" type="ORF">CELE_F52C6.10</name>
    <name evidence="4" type="ORF">F52C6.10</name>
</gene>
<evidence type="ECO:0000313" key="2">
    <source>
        <dbReference type="EMBL" id="CCD67521.1"/>
    </source>
</evidence>
<dbReference type="OMA" id="CIHRENG"/>
<dbReference type="Proteomes" id="UP000001940">
    <property type="component" value="Chromosome II"/>
</dbReference>
<dbReference type="PIR" id="T32803">
    <property type="entry name" value="T32803"/>
</dbReference>
<dbReference type="Gene3D" id="2.60.210.10">
    <property type="entry name" value="Apoptosis, Tumor Necrosis Factor Receptor Associated Protein 2, Chain A"/>
    <property type="match status" value="1"/>
</dbReference>
<dbReference type="CDD" id="cd01165">
    <property type="entry name" value="BTB_POZ"/>
    <property type="match status" value="1"/>
</dbReference>
<dbReference type="Gene3D" id="3.30.710.10">
    <property type="entry name" value="Potassium Channel Kv1.1, Chain A"/>
    <property type="match status" value="1"/>
</dbReference>
<dbReference type="FunCoup" id="O44817">
    <property type="interactions" value="21"/>
</dbReference>
<accession>O44817</accession>
<dbReference type="PANTHER" id="PTHR22743">
    <property type="entry name" value="MEPRIN/TRAF-LIKE MATH FAMILY-C.ELEGANS"/>
    <property type="match status" value="1"/>
</dbReference>
<dbReference type="AGR" id="WB:WBGene00018667"/>
<evidence type="ECO:0000313" key="4">
    <source>
        <dbReference type="WormBase" id="F52C6.10"/>
    </source>
</evidence>
<dbReference type="SMR" id="O44817"/>
<dbReference type="PaxDb" id="6239-F52C6.10"/>
<proteinExistence type="predicted"/>
<organism evidence="2 3">
    <name type="scientific">Caenorhabditis elegans</name>
    <dbReference type="NCBI Taxonomy" id="6239"/>
    <lineage>
        <taxon>Eukaryota</taxon>
        <taxon>Metazoa</taxon>
        <taxon>Ecdysozoa</taxon>
        <taxon>Nematoda</taxon>
        <taxon>Chromadorea</taxon>
        <taxon>Rhabditida</taxon>
        <taxon>Rhabditina</taxon>
        <taxon>Rhabditomorpha</taxon>
        <taxon>Rhabditoidea</taxon>
        <taxon>Rhabditidae</taxon>
        <taxon>Peloderinae</taxon>
        <taxon>Caenorhabditis</taxon>
    </lineage>
</organism>
<dbReference type="InterPro" id="IPR052664">
    <property type="entry name" value="BTB-MATH_domain_protein"/>
</dbReference>
<dbReference type="OrthoDB" id="437903at2759"/>
<dbReference type="PANTHER" id="PTHR22743:SF165">
    <property type="entry name" value="BTB AND MATH DOMAIN CONTAINING-RELATED"/>
    <property type="match status" value="1"/>
</dbReference>
<dbReference type="InterPro" id="IPR002083">
    <property type="entry name" value="MATH/TRAF_dom"/>
</dbReference>
<dbReference type="Bgee" id="WBGene00018667">
    <property type="expression patterns" value="Expressed in germ line (C elegans) and 3 other cell types or tissues"/>
</dbReference>
<name>O44817_CAEEL</name>
<dbReference type="STRING" id="6239.F52C6.10.1"/>
<dbReference type="InParanoid" id="O44817"/>
<dbReference type="CDD" id="cd00121">
    <property type="entry name" value="MATH"/>
    <property type="match status" value="1"/>
</dbReference>
<dbReference type="PhylomeDB" id="O44817"/>